<proteinExistence type="inferred from homology"/>
<feature type="transmembrane region" description="Helical" evidence="17">
    <location>
        <begin position="256"/>
        <end position="274"/>
    </location>
</feature>
<dbReference type="KEGG" id="atq:GH723_03695"/>
<dbReference type="InterPro" id="IPR003824">
    <property type="entry name" value="UppP"/>
</dbReference>
<feature type="transmembrane region" description="Helical" evidence="17">
    <location>
        <begin position="222"/>
        <end position="244"/>
    </location>
</feature>
<keyword evidence="9 17" id="KW-0573">Peptidoglycan synthesis</keyword>
<evidence type="ECO:0000256" key="11">
    <source>
        <dbReference type="ARBA" id="ARBA00023136"/>
    </source>
</evidence>
<evidence type="ECO:0000256" key="8">
    <source>
        <dbReference type="ARBA" id="ARBA00022960"/>
    </source>
</evidence>
<evidence type="ECO:0000256" key="7">
    <source>
        <dbReference type="ARBA" id="ARBA00022801"/>
    </source>
</evidence>
<comment type="miscellaneous">
    <text evidence="17">Bacitracin is thought to be involved in the inhibition of peptidoglycan synthesis by sequestering undecaprenyl diphosphate, thereby reducing the pool of lipid carrier available.</text>
</comment>
<keyword evidence="10 17" id="KW-1133">Transmembrane helix</keyword>
<evidence type="ECO:0000256" key="2">
    <source>
        <dbReference type="ARBA" id="ARBA00010621"/>
    </source>
</evidence>
<dbReference type="GO" id="GO:0009252">
    <property type="term" value="P:peptidoglycan biosynthetic process"/>
    <property type="evidence" value="ECO:0007669"/>
    <property type="project" value="UniProtKB-KW"/>
</dbReference>
<comment type="similarity">
    <text evidence="2 17">Belongs to the UppP family.</text>
</comment>
<feature type="transmembrane region" description="Helical" evidence="17">
    <location>
        <begin position="89"/>
        <end position="111"/>
    </location>
</feature>
<protein>
    <recommendedName>
        <fullName evidence="4 17">Undecaprenyl-diphosphatase</fullName>
        <ecNumber evidence="3 17">3.6.1.27</ecNumber>
    </recommendedName>
    <alternativeName>
        <fullName evidence="15 17">Bacitracin resistance protein</fullName>
    </alternativeName>
    <alternativeName>
        <fullName evidence="14 17">Undecaprenyl pyrophosphate phosphatase</fullName>
    </alternativeName>
</protein>
<organism evidence="18 19">
    <name type="scientific">Actinomarinicola tropica</name>
    <dbReference type="NCBI Taxonomy" id="2789776"/>
    <lineage>
        <taxon>Bacteria</taxon>
        <taxon>Bacillati</taxon>
        <taxon>Actinomycetota</taxon>
        <taxon>Acidimicrobiia</taxon>
        <taxon>Acidimicrobiales</taxon>
        <taxon>Iamiaceae</taxon>
        <taxon>Actinomarinicola</taxon>
    </lineage>
</organism>
<dbReference type="PANTHER" id="PTHR30622">
    <property type="entry name" value="UNDECAPRENYL-DIPHOSPHATASE"/>
    <property type="match status" value="1"/>
</dbReference>
<comment type="subcellular location">
    <subcellularLocation>
        <location evidence="1 17">Cell membrane</location>
        <topology evidence="1 17">Multi-pass membrane protein</topology>
    </subcellularLocation>
</comment>
<dbReference type="GO" id="GO:0071555">
    <property type="term" value="P:cell wall organization"/>
    <property type="evidence" value="ECO:0007669"/>
    <property type="project" value="UniProtKB-KW"/>
</dbReference>
<dbReference type="PANTHER" id="PTHR30622:SF3">
    <property type="entry name" value="UNDECAPRENYL-DIPHOSPHATASE"/>
    <property type="match status" value="1"/>
</dbReference>
<dbReference type="HAMAP" id="MF_01006">
    <property type="entry name" value="Undec_diphosphatase"/>
    <property type="match status" value="1"/>
</dbReference>
<dbReference type="GO" id="GO:0005886">
    <property type="term" value="C:plasma membrane"/>
    <property type="evidence" value="ECO:0007669"/>
    <property type="project" value="UniProtKB-SubCell"/>
</dbReference>
<name>A0A5Q2RJK0_9ACTN</name>
<evidence type="ECO:0000313" key="18">
    <source>
        <dbReference type="EMBL" id="QGG96959.1"/>
    </source>
</evidence>
<keyword evidence="11 17" id="KW-0472">Membrane</keyword>
<keyword evidence="19" id="KW-1185">Reference proteome</keyword>
<dbReference type="EMBL" id="CP045851">
    <property type="protein sequence ID" value="QGG96959.1"/>
    <property type="molecule type" value="Genomic_DNA"/>
</dbReference>
<evidence type="ECO:0000256" key="14">
    <source>
        <dbReference type="ARBA" id="ARBA00032707"/>
    </source>
</evidence>
<keyword evidence="6 17" id="KW-0812">Transmembrane</keyword>
<feature type="transmembrane region" description="Helical" evidence="17">
    <location>
        <begin position="117"/>
        <end position="135"/>
    </location>
</feature>
<evidence type="ECO:0000256" key="15">
    <source>
        <dbReference type="ARBA" id="ARBA00032932"/>
    </source>
</evidence>
<feature type="transmembrane region" description="Helical" evidence="17">
    <location>
        <begin position="46"/>
        <end position="65"/>
    </location>
</feature>
<evidence type="ECO:0000256" key="4">
    <source>
        <dbReference type="ARBA" id="ARBA00021581"/>
    </source>
</evidence>
<gene>
    <name evidence="17" type="primary">uppP</name>
    <name evidence="18" type="ORF">GH723_03695</name>
</gene>
<dbReference type="GO" id="GO:0050380">
    <property type="term" value="F:undecaprenyl-diphosphatase activity"/>
    <property type="evidence" value="ECO:0007669"/>
    <property type="project" value="UniProtKB-UniRule"/>
</dbReference>
<dbReference type="GO" id="GO:0008360">
    <property type="term" value="P:regulation of cell shape"/>
    <property type="evidence" value="ECO:0007669"/>
    <property type="project" value="UniProtKB-KW"/>
</dbReference>
<keyword evidence="12 17" id="KW-0046">Antibiotic resistance</keyword>
<comment type="function">
    <text evidence="17">Catalyzes the dephosphorylation of undecaprenyl diphosphate (UPP). Confers resistance to bacitracin.</text>
</comment>
<evidence type="ECO:0000256" key="9">
    <source>
        <dbReference type="ARBA" id="ARBA00022984"/>
    </source>
</evidence>
<accession>A0A5Q2RJK0</accession>
<dbReference type="EC" id="3.6.1.27" evidence="3 17"/>
<evidence type="ECO:0000256" key="1">
    <source>
        <dbReference type="ARBA" id="ARBA00004651"/>
    </source>
</evidence>
<evidence type="ECO:0000256" key="17">
    <source>
        <dbReference type="HAMAP-Rule" id="MF_01006"/>
    </source>
</evidence>
<dbReference type="GO" id="GO:0046677">
    <property type="term" value="P:response to antibiotic"/>
    <property type="evidence" value="ECO:0007669"/>
    <property type="project" value="UniProtKB-UniRule"/>
</dbReference>
<feature type="transmembrane region" description="Helical" evidence="17">
    <location>
        <begin position="186"/>
        <end position="210"/>
    </location>
</feature>
<evidence type="ECO:0000256" key="13">
    <source>
        <dbReference type="ARBA" id="ARBA00023316"/>
    </source>
</evidence>
<keyword evidence="7 17" id="KW-0378">Hydrolase</keyword>
<evidence type="ECO:0000256" key="10">
    <source>
        <dbReference type="ARBA" id="ARBA00022989"/>
    </source>
</evidence>
<dbReference type="AlphaFoldDB" id="A0A5Q2RJK0"/>
<comment type="catalytic activity">
    <reaction evidence="16 17">
        <text>di-trans,octa-cis-undecaprenyl diphosphate + H2O = di-trans,octa-cis-undecaprenyl phosphate + phosphate + H(+)</text>
        <dbReference type="Rhea" id="RHEA:28094"/>
        <dbReference type="ChEBI" id="CHEBI:15377"/>
        <dbReference type="ChEBI" id="CHEBI:15378"/>
        <dbReference type="ChEBI" id="CHEBI:43474"/>
        <dbReference type="ChEBI" id="CHEBI:58405"/>
        <dbReference type="ChEBI" id="CHEBI:60392"/>
        <dbReference type="EC" id="3.6.1.27"/>
    </reaction>
</comment>
<dbReference type="Pfam" id="PF02673">
    <property type="entry name" value="BacA"/>
    <property type="match status" value="1"/>
</dbReference>
<evidence type="ECO:0000256" key="3">
    <source>
        <dbReference type="ARBA" id="ARBA00012374"/>
    </source>
</evidence>
<evidence type="ECO:0000256" key="5">
    <source>
        <dbReference type="ARBA" id="ARBA00022475"/>
    </source>
</evidence>
<reference evidence="18 19" key="1">
    <citation type="submission" date="2019-11" db="EMBL/GenBank/DDBJ databases">
        <authorList>
            <person name="He Y."/>
        </authorList>
    </citation>
    <scope>NUCLEOTIDE SEQUENCE [LARGE SCALE GENOMIC DNA]</scope>
    <source>
        <strain evidence="18 19">SCSIO 58843</strain>
    </source>
</reference>
<evidence type="ECO:0000256" key="6">
    <source>
        <dbReference type="ARBA" id="ARBA00022692"/>
    </source>
</evidence>
<dbReference type="Proteomes" id="UP000334019">
    <property type="component" value="Chromosome"/>
</dbReference>
<keyword evidence="13 17" id="KW-0961">Cell wall biogenesis/degradation</keyword>
<sequence>MSIPEALLLGVVEGITEYLPVSSTGHLNVVNDLLGLTDTEAGTDAANAYAIVIQLGAILAVLGLYRQRIARTLRAVLVPRSDDDDGRRLALALVAAFVPAGLTAFVFGDLIKDRLFGMWPTLVAWFVGGLVILWWSRKGRSGDRPLDDITLRDGLIIGVVQILALWPGVSRSLVTIIAAMSRRFGAVAAVEISFLLGLITLGIATVYEGWDSGGTIVDEFGLAAPLVGLAAALVSAAVAVRWLVTYLERRGLEVFGWYRIAIAVVGAGLLAAGVI</sequence>
<evidence type="ECO:0000256" key="12">
    <source>
        <dbReference type="ARBA" id="ARBA00023251"/>
    </source>
</evidence>
<evidence type="ECO:0000256" key="16">
    <source>
        <dbReference type="ARBA" id="ARBA00047594"/>
    </source>
</evidence>
<evidence type="ECO:0000313" key="19">
    <source>
        <dbReference type="Proteomes" id="UP000334019"/>
    </source>
</evidence>
<keyword evidence="8 17" id="KW-0133">Cell shape</keyword>
<keyword evidence="5 17" id="KW-1003">Cell membrane</keyword>